<evidence type="ECO:0000313" key="2">
    <source>
        <dbReference type="Proteomes" id="UP001589890"/>
    </source>
</evidence>
<name>A0ABV6QDI3_9ACTN</name>
<proteinExistence type="predicted"/>
<comment type="caution">
    <text evidence="1">The sequence shown here is derived from an EMBL/GenBank/DDBJ whole genome shotgun (WGS) entry which is preliminary data.</text>
</comment>
<dbReference type="RefSeq" id="WP_380043292.1">
    <property type="nucleotide sequence ID" value="NZ_JBHLTC010000001.1"/>
</dbReference>
<reference evidence="1 2" key="1">
    <citation type="submission" date="2024-09" db="EMBL/GenBank/DDBJ databases">
        <authorList>
            <person name="Sun Q."/>
            <person name="Mori K."/>
        </authorList>
    </citation>
    <scope>NUCLEOTIDE SEQUENCE [LARGE SCALE GENOMIC DNA]</scope>
    <source>
        <strain evidence="1 2">CGMCC 1.15906</strain>
    </source>
</reference>
<evidence type="ECO:0000313" key="1">
    <source>
        <dbReference type="EMBL" id="MFC0622615.1"/>
    </source>
</evidence>
<dbReference type="InterPro" id="IPR025671">
    <property type="entry name" value="HXXEE"/>
</dbReference>
<accession>A0ABV6QDI3</accession>
<keyword evidence="2" id="KW-1185">Reference proteome</keyword>
<sequence length="205" mass="21732">MKLAWGLLAAWILHDLEELATMPRWSHQAPDQINTALRSAFPATFPSTSPSSPGATHWVPSGSVHSGLDPVLRSALPMSRAEAATAIGLVGVVMAAASVQGARTGGRSALFQSASAGFALHAVTHLAQSAALRRYTPGLMTTPLVVIPYALWARREMRNIPKAPTNPALTTALALAVPAAHLLARLPRLRHSPRTRPPHPPRPST</sequence>
<gene>
    <name evidence="1" type="ORF">ACFFGN_00975</name>
</gene>
<dbReference type="Proteomes" id="UP001589890">
    <property type="component" value="Unassembled WGS sequence"/>
</dbReference>
<dbReference type="Pfam" id="PF13787">
    <property type="entry name" value="HXXEE"/>
    <property type="match status" value="1"/>
</dbReference>
<organism evidence="1 2">
    <name type="scientific">Kribbella deserti</name>
    <dbReference type="NCBI Taxonomy" id="1926257"/>
    <lineage>
        <taxon>Bacteria</taxon>
        <taxon>Bacillati</taxon>
        <taxon>Actinomycetota</taxon>
        <taxon>Actinomycetes</taxon>
        <taxon>Propionibacteriales</taxon>
        <taxon>Kribbellaceae</taxon>
        <taxon>Kribbella</taxon>
    </lineage>
</organism>
<dbReference type="EMBL" id="JBHLTC010000001">
    <property type="protein sequence ID" value="MFC0622615.1"/>
    <property type="molecule type" value="Genomic_DNA"/>
</dbReference>
<protein>
    <submittedName>
        <fullName evidence="1">HXXEE domain-containing protein</fullName>
    </submittedName>
</protein>